<name>A0ACC1YL47_MELAZ</name>
<dbReference type="Proteomes" id="UP001164539">
    <property type="component" value="Chromosome 2"/>
</dbReference>
<sequence>MALTWKMVYQVWREIQGKIVDQVWKEIQQVQKKSYGEEVQIHPREPTPGEIIALHELLNGAVDEAYKAAMELEAPKNRQRKPREMTIPELLIPLRALALEEASKSLAGVGGAESHQRELTAGELTFHRAGVTSEASKTPMKLEAIEVEVANAQRTFPRRTGLSPFPSFTPLSNAVTTGRKRDADATENTTEIMPRRKVKMMETATRTSRDTTQAYHNELGGKISSLEEENLKFMGQEVKIFESREALIQWTREVGRKNGFVIVIKRSDSGDSGQKARITFSCERGGQHRNTRNTDTKKCGCPFTLKGYKLKNDDNWRLKVVCAVHNHPIEKHFEGRSSAGRLSKEETSLSIDMTKKMLRPKDILATLKNKDVENVSTVKQVYNVRHRYKEKEKARRLQMQQLLSKLSEHKYTYSVRYKSVDGTNIIKDLFWAHPDSMDLLHAFPFVLLMDCTCKTNRYELPLLEIVGVTSTNMTFAIAFANLESEQEDNFIWALERLSVMDDNVLPRVIISNRLALMRAIEKVFPTTKQLLCAEHINMDLATNCKKFFATNNEWEKFRSFWDIMVKLSNEEEFFGFMYTLKQEFSSYPQAIEYVTDTWLNYKERFVSAWTNNIMHLGNVTANWATSQHSRLKKQFRSSREKFETSWVKIHSLLMLQRSAIITSFEKSLKVVPRQFKSIEFEELRGFISIAALHMVSIKLKDSNIIGVHHASVCGCYFRRTYGLPCAHEIANFKREKRPIPLESIHIHWRKLDLNPVFNKVKFISKSEVHEIADPQATSLLETIAKQETWDQPNSEAHVSLHGNNLASGLVLSRQENCSLDSTVAPIVFMRPITEVKKEDWRSAEKVYNSNKLFTFLSCFPVGLRQYLYYIKDVAADGNCGFRAIADLVGYGEEGWPQVRKDLLEELNSYFDYYSSLYGTSDRMSELGYALSYFGSCPELDQWMTMPDMGHLRASKYNVVLFHLSLQQCLTFLPLRSKPILARKEITIGFVNNNHFVQVFLCPDHPVPPIATNWHKFHDPCANGWDTMYISRIQHFKKIIDSNVATNEAISVESDSLISL</sequence>
<evidence type="ECO:0000313" key="2">
    <source>
        <dbReference type="Proteomes" id="UP001164539"/>
    </source>
</evidence>
<proteinExistence type="predicted"/>
<reference evidence="1 2" key="1">
    <citation type="journal article" date="2023" name="Science">
        <title>Complex scaffold remodeling in plant triterpene biosynthesis.</title>
        <authorList>
            <person name="De La Pena R."/>
            <person name="Hodgson H."/>
            <person name="Liu J.C."/>
            <person name="Stephenson M.J."/>
            <person name="Martin A.C."/>
            <person name="Owen C."/>
            <person name="Harkess A."/>
            <person name="Leebens-Mack J."/>
            <person name="Jimenez L.E."/>
            <person name="Osbourn A."/>
            <person name="Sattely E.S."/>
        </authorList>
    </citation>
    <scope>NUCLEOTIDE SEQUENCE [LARGE SCALE GENOMIC DNA]</scope>
    <source>
        <strain evidence="2">cv. JPN11</strain>
        <tissue evidence="1">Leaf</tissue>
    </source>
</reference>
<keyword evidence="2" id="KW-1185">Reference proteome</keyword>
<comment type="caution">
    <text evidence="1">The sequence shown here is derived from an EMBL/GenBank/DDBJ whole genome shotgun (WGS) entry which is preliminary data.</text>
</comment>
<evidence type="ECO:0000313" key="1">
    <source>
        <dbReference type="EMBL" id="KAJ4724540.1"/>
    </source>
</evidence>
<gene>
    <name evidence="1" type="ORF">OWV82_003521</name>
</gene>
<protein>
    <submittedName>
        <fullName evidence="1">FAR1-related sequence</fullName>
    </submittedName>
</protein>
<dbReference type="EMBL" id="CM051395">
    <property type="protein sequence ID" value="KAJ4724540.1"/>
    <property type="molecule type" value="Genomic_DNA"/>
</dbReference>
<organism evidence="1 2">
    <name type="scientific">Melia azedarach</name>
    <name type="common">Chinaberry tree</name>
    <dbReference type="NCBI Taxonomy" id="155640"/>
    <lineage>
        <taxon>Eukaryota</taxon>
        <taxon>Viridiplantae</taxon>
        <taxon>Streptophyta</taxon>
        <taxon>Embryophyta</taxon>
        <taxon>Tracheophyta</taxon>
        <taxon>Spermatophyta</taxon>
        <taxon>Magnoliopsida</taxon>
        <taxon>eudicotyledons</taxon>
        <taxon>Gunneridae</taxon>
        <taxon>Pentapetalae</taxon>
        <taxon>rosids</taxon>
        <taxon>malvids</taxon>
        <taxon>Sapindales</taxon>
        <taxon>Meliaceae</taxon>
        <taxon>Melia</taxon>
    </lineage>
</organism>
<accession>A0ACC1YL47</accession>